<comment type="subcellular location">
    <subcellularLocation>
        <location evidence="7">Cell membrane</location>
        <topology evidence="7">Peripheral membrane protein</topology>
    </subcellularLocation>
    <subcellularLocation>
        <location evidence="1">Membrane</location>
    </subcellularLocation>
</comment>
<comment type="function">
    <text evidence="7">This protein is part of the stalk that links CF(0) to CF(1). It either transmits conformational changes from CF(0) to CF(1) or is implicated in proton conduction.</text>
</comment>
<dbReference type="PRINTS" id="PR00125">
    <property type="entry name" value="ATPASEDELTA"/>
</dbReference>
<evidence type="ECO:0000256" key="3">
    <source>
        <dbReference type="ARBA" id="ARBA00022781"/>
    </source>
</evidence>
<dbReference type="GO" id="GO:0046933">
    <property type="term" value="F:proton-transporting ATP synthase activity, rotational mechanism"/>
    <property type="evidence" value="ECO:0007669"/>
    <property type="project" value="UniProtKB-UniRule"/>
</dbReference>
<dbReference type="EMBL" id="FXTM01000009">
    <property type="protein sequence ID" value="SMO53991.1"/>
    <property type="molecule type" value="Genomic_DNA"/>
</dbReference>
<dbReference type="InterPro" id="IPR000711">
    <property type="entry name" value="ATPase_OSCP/dsu"/>
</dbReference>
<comment type="function">
    <text evidence="7">F(1)F(0) ATP synthase produces ATP from ADP in the presence of a proton or sodium gradient. F-type ATPases consist of two structural domains, F(1) containing the extramembraneous catalytic core and F(0) containing the membrane proton channel, linked together by a central stalk and a peripheral stalk. During catalysis, ATP synthesis in the catalytic domain of F(1) is coupled via a rotary mechanism of the central stalk subunits to proton translocation.</text>
</comment>
<dbReference type="OrthoDB" id="9802471at2"/>
<dbReference type="GO" id="GO:0005886">
    <property type="term" value="C:plasma membrane"/>
    <property type="evidence" value="ECO:0007669"/>
    <property type="project" value="UniProtKB-SubCell"/>
</dbReference>
<protein>
    <recommendedName>
        <fullName evidence="7">ATP synthase subunit delta</fullName>
    </recommendedName>
    <alternativeName>
        <fullName evidence="7">ATP synthase F(1) sector subunit delta</fullName>
    </alternativeName>
    <alternativeName>
        <fullName evidence="7">F-type ATPase subunit delta</fullName>
        <shortName evidence="7">F-ATPase subunit delta</shortName>
    </alternativeName>
</protein>
<dbReference type="InterPro" id="IPR026015">
    <property type="entry name" value="ATP_synth_OSCP/delta_N_sf"/>
</dbReference>
<dbReference type="SUPFAM" id="SSF47928">
    <property type="entry name" value="N-terminal domain of the delta subunit of the F1F0-ATP synthase"/>
    <property type="match status" value="1"/>
</dbReference>
<evidence type="ECO:0000256" key="6">
    <source>
        <dbReference type="ARBA" id="ARBA00023310"/>
    </source>
</evidence>
<sequence length="177" mass="20189">MRLEVRIARRYAKALSEVLTDDKIEKVLEELKTLLSLFDDKAIRYFKSPIIPTEKKRELLSNVLQKVEVTEELKKVLNLMAERDRLGLLKEFSEEFEKFADARLGVVKAEITSATELDSEVLEKIKAKIEEIFKKKAEVTVKIDPSLIGGFIVRVADKVLDASVKTQLENLKKAIAD</sequence>
<evidence type="ECO:0000256" key="2">
    <source>
        <dbReference type="ARBA" id="ARBA00022448"/>
    </source>
</evidence>
<comment type="similarity">
    <text evidence="7">Belongs to the ATPase delta chain family.</text>
</comment>
<keyword evidence="2 7" id="KW-0813">Transport</keyword>
<dbReference type="Pfam" id="PF00213">
    <property type="entry name" value="OSCP"/>
    <property type="match status" value="1"/>
</dbReference>
<keyword evidence="5 7" id="KW-0472">Membrane</keyword>
<keyword evidence="6 7" id="KW-0066">ATP synthesis</keyword>
<reference evidence="8 9" key="1">
    <citation type="submission" date="2017-05" db="EMBL/GenBank/DDBJ databases">
        <authorList>
            <person name="Varghese N."/>
            <person name="Submissions S."/>
        </authorList>
    </citation>
    <scope>NUCLEOTIDE SEQUENCE [LARGE SCALE GENOMIC DNA]</scope>
    <source>
        <strain evidence="8 9">DSM 16304</strain>
    </source>
</reference>
<evidence type="ECO:0000256" key="1">
    <source>
        <dbReference type="ARBA" id="ARBA00004370"/>
    </source>
</evidence>
<keyword evidence="4 7" id="KW-0406">Ion transport</keyword>
<keyword evidence="9" id="KW-1185">Reference proteome</keyword>
<dbReference type="RefSeq" id="WP_142935139.1">
    <property type="nucleotide sequence ID" value="NZ_FXTM01000009.1"/>
</dbReference>
<evidence type="ECO:0000313" key="8">
    <source>
        <dbReference type="EMBL" id="SMO53991.1"/>
    </source>
</evidence>
<dbReference type="Proteomes" id="UP000317315">
    <property type="component" value="Unassembled WGS sequence"/>
</dbReference>
<dbReference type="GO" id="GO:0045259">
    <property type="term" value="C:proton-transporting ATP synthase complex"/>
    <property type="evidence" value="ECO:0007669"/>
    <property type="project" value="UniProtKB-KW"/>
</dbReference>
<evidence type="ECO:0000313" key="9">
    <source>
        <dbReference type="Proteomes" id="UP000317315"/>
    </source>
</evidence>
<name>A0A521C585_9BACT</name>
<evidence type="ECO:0000256" key="5">
    <source>
        <dbReference type="ARBA" id="ARBA00023136"/>
    </source>
</evidence>
<dbReference type="PANTHER" id="PTHR11910">
    <property type="entry name" value="ATP SYNTHASE DELTA CHAIN"/>
    <property type="match status" value="1"/>
</dbReference>
<keyword evidence="7" id="KW-1003">Cell membrane</keyword>
<dbReference type="NCBIfam" id="TIGR01145">
    <property type="entry name" value="ATP_synt_delta"/>
    <property type="match status" value="1"/>
</dbReference>
<dbReference type="NCBIfam" id="NF004402">
    <property type="entry name" value="PRK05758.2-2"/>
    <property type="match status" value="1"/>
</dbReference>
<accession>A0A521C585</accession>
<dbReference type="Gene3D" id="1.10.520.20">
    <property type="entry name" value="N-terminal domain of the delta subunit of the F1F0-ATP synthase"/>
    <property type="match status" value="1"/>
</dbReference>
<gene>
    <name evidence="7" type="primary">atpH</name>
    <name evidence="8" type="ORF">SAMN06269117_10949</name>
</gene>
<evidence type="ECO:0000256" key="7">
    <source>
        <dbReference type="HAMAP-Rule" id="MF_01416"/>
    </source>
</evidence>
<keyword evidence="7" id="KW-0139">CF(1)</keyword>
<organism evidence="8 9">
    <name type="scientific">Balnearium lithotrophicum</name>
    <dbReference type="NCBI Taxonomy" id="223788"/>
    <lineage>
        <taxon>Bacteria</taxon>
        <taxon>Pseudomonadati</taxon>
        <taxon>Aquificota</taxon>
        <taxon>Aquificia</taxon>
        <taxon>Desulfurobacteriales</taxon>
        <taxon>Desulfurobacteriaceae</taxon>
        <taxon>Balnearium</taxon>
    </lineage>
</organism>
<keyword evidence="3 7" id="KW-0375">Hydrogen ion transport</keyword>
<evidence type="ECO:0000256" key="4">
    <source>
        <dbReference type="ARBA" id="ARBA00023065"/>
    </source>
</evidence>
<proteinExistence type="inferred from homology"/>
<dbReference type="HAMAP" id="MF_01416">
    <property type="entry name" value="ATP_synth_delta_bact"/>
    <property type="match status" value="1"/>
</dbReference>
<dbReference type="AlphaFoldDB" id="A0A521C585"/>